<dbReference type="InterPro" id="IPR031893">
    <property type="entry name" value="Phage_tail_APC"/>
</dbReference>
<dbReference type="RefSeq" id="WP_217847517.1">
    <property type="nucleotide sequence ID" value="NZ_CP077073.1"/>
</dbReference>
<gene>
    <name evidence="3" type="ORF">KSS95_13055</name>
</gene>
<evidence type="ECO:0000313" key="3">
    <source>
        <dbReference type="EMBL" id="QXH33119.1"/>
    </source>
</evidence>
<organism evidence="3 4">
    <name type="scientific">Pseudomonas muyukensis</name>
    <dbReference type="NCBI Taxonomy" id="2842357"/>
    <lineage>
        <taxon>Bacteria</taxon>
        <taxon>Pseudomonadati</taxon>
        <taxon>Pseudomonadota</taxon>
        <taxon>Gammaproteobacteria</taxon>
        <taxon>Pseudomonadales</taxon>
        <taxon>Pseudomonadaceae</taxon>
        <taxon>Pseudomonas</taxon>
    </lineage>
</organism>
<reference evidence="3" key="1">
    <citation type="journal article" date="2021" name="Microorganisms">
        <title>The Ever-Expanding Pseudomonas Genus: Description of 43 New Species and Partition of the Pseudomonas putida Group.</title>
        <authorList>
            <person name="Girard L."/>
            <person name="Lood C."/>
            <person name="Hofte M."/>
            <person name="Vandamme P."/>
            <person name="Rokni-Zadeh H."/>
            <person name="van Noort V."/>
            <person name="Lavigne R."/>
            <person name="De Mot R."/>
        </authorList>
    </citation>
    <scope>NUCLEOTIDE SEQUENCE</scope>
    <source>
        <strain evidence="3">COW39</strain>
    </source>
</reference>
<evidence type="ECO:0000259" key="2">
    <source>
        <dbReference type="Pfam" id="PF16778"/>
    </source>
</evidence>
<keyword evidence="4" id="KW-1185">Reference proteome</keyword>
<proteinExistence type="predicted"/>
<dbReference type="Proteomes" id="UP001047646">
    <property type="component" value="Chromosome"/>
</dbReference>
<sequence length="143" mass="16471">MKRFYSQATGCCYLDGVHKGMPADAVEISDERFDEVIANPAPGKVRSHDKKGLPILIDPPPPTSAERAAKERLWRDAEMARQQWLRDRHRDEQDIGRRPTLTAEQFAELLGYLQALRDWPQSEQFPEIEHRPVAPPWIAEQTQ</sequence>
<protein>
    <submittedName>
        <fullName evidence="3">Phage tail assembly chaperone</fullName>
    </submittedName>
</protein>
<accession>A0ABX8M1X6</accession>
<evidence type="ECO:0000313" key="4">
    <source>
        <dbReference type="Proteomes" id="UP001047646"/>
    </source>
</evidence>
<dbReference type="Pfam" id="PF16778">
    <property type="entry name" value="Phage_tail_APC"/>
    <property type="match status" value="1"/>
</dbReference>
<feature type="domain" description="Phage tail assembly chaperone-like" evidence="2">
    <location>
        <begin position="69"/>
        <end position="135"/>
    </location>
</feature>
<name>A0ABX8M1X6_9PSED</name>
<dbReference type="EMBL" id="CP077073">
    <property type="protein sequence ID" value="QXH33119.1"/>
    <property type="molecule type" value="Genomic_DNA"/>
</dbReference>
<evidence type="ECO:0000256" key="1">
    <source>
        <dbReference type="SAM" id="MobiDB-lite"/>
    </source>
</evidence>
<feature type="region of interest" description="Disordered" evidence="1">
    <location>
        <begin position="39"/>
        <end position="66"/>
    </location>
</feature>